<dbReference type="CDD" id="cd17584">
    <property type="entry name" value="REC_typeB_ARR-like"/>
    <property type="match status" value="1"/>
</dbReference>
<comment type="subcellular location">
    <subcellularLocation>
        <location evidence="1">Nucleus</location>
    </subcellularLocation>
</comment>
<feature type="domain" description="HTH myb-type" evidence="12">
    <location>
        <begin position="203"/>
        <end position="262"/>
    </location>
</feature>
<dbReference type="PROSITE" id="PS50110">
    <property type="entry name" value="RESPONSE_REGULATORY"/>
    <property type="match status" value="1"/>
</dbReference>
<dbReference type="GO" id="GO:0000160">
    <property type="term" value="P:phosphorelay signal transduction system"/>
    <property type="evidence" value="ECO:0007669"/>
    <property type="project" value="UniProtKB-KW"/>
</dbReference>
<keyword evidence="6" id="KW-0010">Activator</keyword>
<dbReference type="Pfam" id="PF00072">
    <property type="entry name" value="Response_reg"/>
    <property type="match status" value="1"/>
</dbReference>
<evidence type="ECO:0000256" key="5">
    <source>
        <dbReference type="ARBA" id="ARBA00023125"/>
    </source>
</evidence>
<feature type="region of interest" description="Disordered" evidence="10">
    <location>
        <begin position="146"/>
        <end position="206"/>
    </location>
</feature>
<keyword evidence="4" id="KW-0805">Transcription regulation</keyword>
<evidence type="ECO:0000259" key="11">
    <source>
        <dbReference type="PROSITE" id="PS50110"/>
    </source>
</evidence>
<dbReference type="NCBIfam" id="TIGR01557">
    <property type="entry name" value="myb_SHAQKYF"/>
    <property type="match status" value="1"/>
</dbReference>
<evidence type="ECO:0000256" key="8">
    <source>
        <dbReference type="ARBA" id="ARBA00023242"/>
    </source>
</evidence>
<keyword evidence="7" id="KW-0804">Transcription</keyword>
<accession>A0A8B8ZFA1</accession>
<feature type="compositionally biased region" description="Basic and acidic residues" evidence="10">
    <location>
        <begin position="1"/>
        <end position="11"/>
    </location>
</feature>
<dbReference type="GO" id="GO:0003677">
    <property type="term" value="F:DNA binding"/>
    <property type="evidence" value="ECO:0007669"/>
    <property type="project" value="UniProtKB-KW"/>
</dbReference>
<dbReference type="SUPFAM" id="SSF52172">
    <property type="entry name" value="CheY-like"/>
    <property type="match status" value="1"/>
</dbReference>
<dbReference type="GO" id="GO:0009736">
    <property type="term" value="P:cytokinin-activated signaling pathway"/>
    <property type="evidence" value="ECO:0007669"/>
    <property type="project" value="InterPro"/>
</dbReference>
<dbReference type="InterPro" id="IPR017930">
    <property type="entry name" value="Myb_dom"/>
</dbReference>
<name>A0A8B8ZFA1_PHODC</name>
<keyword evidence="2 9" id="KW-0597">Phosphoprotein</keyword>
<sequence length="690" mass="75583">MTEEEGRRSMEEGEPTDEFPAGMRVLAVDDDPTCLKLLENLLLRCQYNVTTTTKATVALELLRENKDKFDLAISDVHMPDMDGFKLLELVGLEMDLPVIMLSANGDTKAVMKGITHGACDYLLKPIRLEEVKNIWQHVVRRRKFDARHNNNGDNGPRAQLPNSESVQGLGDSSDKPNRKRKDQNEEDDEASEENIQENEDSSTQKKPRVVWSVDLHGKFVAAVNQLGIDKAVPKKILDLMNVENLTRENVASHLQKYRLYLKRLSTVANQQTNMASVLGGRNSSYTNTSSLDGFRNFLAFGGSRQLPALTSFQPNVLLGRMNSSTAFGMHRLVPSQTVQLGCTHNNTSNVINDLWKLQGTSLPGNHQGNSLQGIPTSMGPDQLRRLDVVQEANNILPSSFSGSGLTNGLCSNSFTNMANKPFSLQANKEQTHAGELDKYYSVKMSSSSSDPFESCLVDSSQFPDLVRCNTWQDALPLTDYRATTLPMGAPFGNNCSPPSNVGGSVPSTVSNMDSDICGQSSIHAAVAPMHGLLIGNDVHSRVGSLGGSMMPVPMGGYEDPKFPDLSSLDKSKQKWEEQKQNHSFNPNALFSSSLNSSLPNLHGNDPIANQILSSAIGNKKMDTDEIGQAALNARDLAQQGSIDKSTANGQMAYGDEYALETTKSHCNFSSADCSYSELEVLLENGKFYFL</sequence>
<dbReference type="InterPro" id="IPR045279">
    <property type="entry name" value="ARR-like"/>
</dbReference>
<feature type="compositionally biased region" description="Acidic residues" evidence="10">
    <location>
        <begin position="184"/>
        <end position="200"/>
    </location>
</feature>
<dbReference type="SUPFAM" id="SSF46689">
    <property type="entry name" value="Homeodomain-like"/>
    <property type="match status" value="1"/>
</dbReference>
<dbReference type="FunFam" id="1.10.10.60:FF:000007">
    <property type="entry name" value="Two-component response regulator"/>
    <property type="match status" value="1"/>
</dbReference>
<dbReference type="RefSeq" id="XP_038971972.1">
    <property type="nucleotide sequence ID" value="XM_039116044.1"/>
</dbReference>
<dbReference type="InterPro" id="IPR001789">
    <property type="entry name" value="Sig_transdc_resp-reg_receiver"/>
</dbReference>
<feature type="modified residue" description="4-aspartylphosphate" evidence="9">
    <location>
        <position position="75"/>
    </location>
</feature>
<dbReference type="SMART" id="SM00448">
    <property type="entry name" value="REC"/>
    <property type="match status" value="1"/>
</dbReference>
<evidence type="ECO:0000256" key="2">
    <source>
        <dbReference type="ARBA" id="ARBA00022553"/>
    </source>
</evidence>
<keyword evidence="3" id="KW-0902">Two-component regulatory system</keyword>
<dbReference type="GO" id="GO:0005634">
    <property type="term" value="C:nucleus"/>
    <property type="evidence" value="ECO:0007669"/>
    <property type="project" value="UniProtKB-SubCell"/>
</dbReference>
<dbReference type="Gene3D" id="1.10.10.60">
    <property type="entry name" value="Homeodomain-like"/>
    <property type="match status" value="1"/>
</dbReference>
<gene>
    <name evidence="14" type="primary">LOC103712167</name>
</gene>
<dbReference type="InterPro" id="IPR011006">
    <property type="entry name" value="CheY-like_superfamily"/>
</dbReference>
<dbReference type="Proteomes" id="UP000228380">
    <property type="component" value="Unplaced"/>
</dbReference>
<dbReference type="PANTHER" id="PTHR43874:SF7">
    <property type="entry name" value="TWO-COMPONENT RESPONSE REGULATOR ARR10"/>
    <property type="match status" value="1"/>
</dbReference>
<evidence type="ECO:0000256" key="7">
    <source>
        <dbReference type="ARBA" id="ARBA00023163"/>
    </source>
</evidence>
<dbReference type="AlphaFoldDB" id="A0A8B8ZFA1"/>
<keyword evidence="5" id="KW-0238">DNA-binding</keyword>
<dbReference type="Gene3D" id="3.40.50.2300">
    <property type="match status" value="1"/>
</dbReference>
<dbReference type="InterPro" id="IPR006447">
    <property type="entry name" value="Myb_dom_plants"/>
</dbReference>
<evidence type="ECO:0000256" key="4">
    <source>
        <dbReference type="ARBA" id="ARBA00023015"/>
    </source>
</evidence>
<dbReference type="InterPro" id="IPR001005">
    <property type="entry name" value="SANT/Myb"/>
</dbReference>
<dbReference type="Pfam" id="PF00249">
    <property type="entry name" value="Myb_DNA-binding"/>
    <property type="match status" value="1"/>
</dbReference>
<reference evidence="14" key="1">
    <citation type="submission" date="2025-08" db="UniProtKB">
        <authorList>
            <consortium name="RefSeq"/>
        </authorList>
    </citation>
    <scope>IDENTIFICATION</scope>
    <source>
        <tissue evidence="14">Young leaves</tissue>
    </source>
</reference>
<keyword evidence="13" id="KW-1185">Reference proteome</keyword>
<evidence type="ECO:0000256" key="6">
    <source>
        <dbReference type="ARBA" id="ARBA00023159"/>
    </source>
</evidence>
<keyword evidence="8" id="KW-0539">Nucleus</keyword>
<evidence type="ECO:0000256" key="3">
    <source>
        <dbReference type="ARBA" id="ARBA00023012"/>
    </source>
</evidence>
<evidence type="ECO:0000256" key="9">
    <source>
        <dbReference type="PROSITE-ProRule" id="PRU00169"/>
    </source>
</evidence>
<dbReference type="PANTHER" id="PTHR43874">
    <property type="entry name" value="TWO-COMPONENT RESPONSE REGULATOR"/>
    <property type="match status" value="1"/>
</dbReference>
<feature type="domain" description="Response regulatory" evidence="11">
    <location>
        <begin position="24"/>
        <end position="139"/>
    </location>
</feature>
<evidence type="ECO:0000313" key="13">
    <source>
        <dbReference type="Proteomes" id="UP000228380"/>
    </source>
</evidence>
<proteinExistence type="predicted"/>
<organism evidence="13 14">
    <name type="scientific">Phoenix dactylifera</name>
    <name type="common">Date palm</name>
    <dbReference type="NCBI Taxonomy" id="42345"/>
    <lineage>
        <taxon>Eukaryota</taxon>
        <taxon>Viridiplantae</taxon>
        <taxon>Streptophyta</taxon>
        <taxon>Embryophyta</taxon>
        <taxon>Tracheophyta</taxon>
        <taxon>Spermatophyta</taxon>
        <taxon>Magnoliopsida</taxon>
        <taxon>Liliopsida</taxon>
        <taxon>Arecaceae</taxon>
        <taxon>Coryphoideae</taxon>
        <taxon>Phoeniceae</taxon>
        <taxon>Phoenix</taxon>
    </lineage>
</organism>
<dbReference type="InterPro" id="IPR009057">
    <property type="entry name" value="Homeodomain-like_sf"/>
</dbReference>
<dbReference type="GeneID" id="103712167"/>
<evidence type="ECO:0000256" key="10">
    <source>
        <dbReference type="SAM" id="MobiDB-lite"/>
    </source>
</evidence>
<evidence type="ECO:0000313" key="14">
    <source>
        <dbReference type="RefSeq" id="XP_038971972.1"/>
    </source>
</evidence>
<evidence type="ECO:0000256" key="1">
    <source>
        <dbReference type="ARBA" id="ARBA00004123"/>
    </source>
</evidence>
<protein>
    <submittedName>
        <fullName evidence="14">Two-component response regulator ORR24 isoform X2</fullName>
    </submittedName>
</protein>
<evidence type="ECO:0000259" key="12">
    <source>
        <dbReference type="PROSITE" id="PS51294"/>
    </source>
</evidence>
<feature type="region of interest" description="Disordered" evidence="10">
    <location>
        <begin position="1"/>
        <end position="21"/>
    </location>
</feature>
<dbReference type="PROSITE" id="PS51294">
    <property type="entry name" value="HTH_MYB"/>
    <property type="match status" value="1"/>
</dbReference>